<keyword evidence="1" id="KW-0858">Xylan degradation</keyword>
<organism evidence="1 2">
    <name type="scientific">Marine Group I thaumarchaeote SCGC AAA799-P11</name>
    <dbReference type="NCBI Taxonomy" id="1502295"/>
    <lineage>
        <taxon>Archaea</taxon>
        <taxon>Nitrososphaerota</taxon>
        <taxon>Marine Group I</taxon>
    </lineage>
</organism>
<sequence length="374" mass="41990">MDKKILGVAIGIAIVIAAAAGVLSITDDSSPEVIPQKTNEKIGLVINSPTQSVTLQELDEIYATASESGIGRSNVYLFWNLVEPERGEYNWQYSDALMSFNQKNDLKVTLYFSIINGETLGPFPDWIGKPPIQSLNEDRVVSVLDAILSRYHIVDTVILAGETESQFRYYEQNIPPYKELFTRVYDKIKEKHPDVKIGNAFALHQVLNKNLENIVTDLDVGDFVAFSYSPVDTVGDMVKTPQQAKEDLEQIIDLAGDRNAAIFEISWSTSDFVGGSEESQTEFLEKSFEFYAENESQLEFFTWYRQNDKPEGTCSFEVQEIGEDNLSVGGSGFGSSEHVIERLNHYVCNAGLFDENGNPKPGWNEFKNQIQMLN</sequence>
<dbReference type="Gene3D" id="3.20.20.80">
    <property type="entry name" value="Glycosidases"/>
    <property type="match status" value="1"/>
</dbReference>
<protein>
    <submittedName>
        <fullName evidence="1">Endo-14-beta-xylanase B protein</fullName>
        <ecNumber evidence="1">3.2.1.8</ecNumber>
    </submittedName>
</protein>
<dbReference type="SUPFAM" id="SSF51445">
    <property type="entry name" value="(Trans)glycosidases"/>
    <property type="match status" value="1"/>
</dbReference>
<dbReference type="AlphaFoldDB" id="A0A087RXI1"/>
<dbReference type="Proteomes" id="UP000029387">
    <property type="component" value="Unassembled WGS sequence"/>
</dbReference>
<keyword evidence="2" id="KW-1185">Reference proteome</keyword>
<evidence type="ECO:0000313" key="1">
    <source>
        <dbReference type="EMBL" id="KFM18185.1"/>
    </source>
</evidence>
<keyword evidence="1" id="KW-0326">Glycosidase</keyword>
<keyword evidence="1" id="KW-0624">Polysaccharide degradation</keyword>
<keyword evidence="1" id="KW-0378">Hydrolase</keyword>
<dbReference type="InterPro" id="IPR017853">
    <property type="entry name" value="GH"/>
</dbReference>
<proteinExistence type="predicted"/>
<keyword evidence="1" id="KW-0119">Carbohydrate metabolism</keyword>
<evidence type="ECO:0000313" key="2">
    <source>
        <dbReference type="Proteomes" id="UP000029387"/>
    </source>
</evidence>
<name>A0A087RXI1_9ARCH</name>
<reference evidence="1 2" key="1">
    <citation type="submission" date="2014-06" db="EMBL/GenBank/DDBJ databases">
        <authorList>
            <person name="Ngugi D.K."/>
            <person name="Blom J."/>
            <person name="Alam I."/>
            <person name="Rashid M."/>
            <person name="Baalawi W."/>
            <person name="Zhang G."/>
            <person name="Hikmawan T."/>
            <person name="Guan Y."/>
            <person name="Antunes A."/>
            <person name="Siam R."/>
            <person name="El-Dorry H."/>
            <person name="Bajic V."/>
            <person name="Stingl U."/>
        </authorList>
    </citation>
    <scope>NUCLEOTIDE SEQUENCE [LARGE SCALE GENOMIC DNA]</scope>
    <source>
        <strain evidence="1">SCGC AAA799-P11</strain>
    </source>
</reference>
<accession>A0A087RXI1</accession>
<dbReference type="EMBL" id="JOSZ01000021">
    <property type="protein sequence ID" value="KFM18185.1"/>
    <property type="molecule type" value="Genomic_DNA"/>
</dbReference>
<gene>
    <name evidence="1" type="primary">xynB</name>
    <name evidence="1" type="ORF">AAA799P11_01216</name>
</gene>
<dbReference type="GO" id="GO:0031176">
    <property type="term" value="F:endo-1,4-beta-xylanase activity"/>
    <property type="evidence" value="ECO:0007669"/>
    <property type="project" value="UniProtKB-EC"/>
</dbReference>
<dbReference type="PATRIC" id="fig|1502295.3.peg.1169"/>
<dbReference type="EC" id="3.2.1.8" evidence="1"/>
<comment type="caution">
    <text evidence="1">The sequence shown here is derived from an EMBL/GenBank/DDBJ whole genome shotgun (WGS) entry which is preliminary data.</text>
</comment>
<dbReference type="GO" id="GO:0045493">
    <property type="term" value="P:xylan catabolic process"/>
    <property type="evidence" value="ECO:0007669"/>
    <property type="project" value="UniProtKB-KW"/>
</dbReference>